<dbReference type="AlphaFoldDB" id="A0A0B7GY15"/>
<reference evidence="2" key="1">
    <citation type="submission" date="2015-01" db="EMBL/GenBank/DDBJ databases">
        <authorList>
            <person name="Manzoor Shahid"/>
            <person name="Zubair Saima"/>
        </authorList>
    </citation>
    <scope>NUCLEOTIDE SEQUENCE [LARGE SCALE GENOMIC DNA]</scope>
    <source>
        <strain evidence="2">V1</strain>
    </source>
</reference>
<keyword evidence="2" id="KW-1185">Reference proteome</keyword>
<proteinExistence type="predicted"/>
<organism evidence="1 2">
    <name type="scientific">Treponema phagedenis</name>
    <dbReference type="NCBI Taxonomy" id="162"/>
    <lineage>
        <taxon>Bacteria</taxon>
        <taxon>Pseudomonadati</taxon>
        <taxon>Spirochaetota</taxon>
        <taxon>Spirochaetia</taxon>
        <taxon>Spirochaetales</taxon>
        <taxon>Treponemataceae</taxon>
        <taxon>Treponema</taxon>
    </lineage>
</organism>
<protein>
    <submittedName>
        <fullName evidence="1">Uncharacterized protein</fullName>
    </submittedName>
</protein>
<evidence type="ECO:0000313" key="1">
    <source>
        <dbReference type="EMBL" id="CEM61875.1"/>
    </source>
</evidence>
<sequence length="50" mass="5570">MLNLQAPVNDPITNSNLITKYYTSIVDTPISRITISYRTRIARSGLSSTL</sequence>
<name>A0A0B7GY15_TREPH</name>
<accession>A0A0B7GY15</accession>
<gene>
    <name evidence="1" type="ORF">TPHV1_210108</name>
</gene>
<dbReference type="Proteomes" id="UP000042527">
    <property type="component" value="Unassembled WGS sequence"/>
</dbReference>
<dbReference type="EMBL" id="CDNC01000014">
    <property type="protein sequence ID" value="CEM61875.1"/>
    <property type="molecule type" value="Genomic_DNA"/>
</dbReference>
<evidence type="ECO:0000313" key="2">
    <source>
        <dbReference type="Proteomes" id="UP000042527"/>
    </source>
</evidence>